<dbReference type="Proteomes" id="UP001056291">
    <property type="component" value="Chromosome"/>
</dbReference>
<accession>A0ABY4VZ73</accession>
<dbReference type="RefSeq" id="WP_251932664.1">
    <property type="nucleotide sequence ID" value="NZ_CP098747.1"/>
</dbReference>
<gene>
    <name evidence="3" type="ORF">NBZ79_11970</name>
</gene>
<name>A0ABY4VZ73_9PROT</name>
<evidence type="ECO:0008006" key="5">
    <source>
        <dbReference type="Google" id="ProtNLM"/>
    </source>
</evidence>
<keyword evidence="2" id="KW-0732">Signal</keyword>
<organism evidence="3 4">
    <name type="scientific">Sneathiella marina</name>
    <dbReference type="NCBI Taxonomy" id="2950108"/>
    <lineage>
        <taxon>Bacteria</taxon>
        <taxon>Pseudomonadati</taxon>
        <taxon>Pseudomonadota</taxon>
        <taxon>Alphaproteobacteria</taxon>
        <taxon>Sneathiellales</taxon>
        <taxon>Sneathiellaceae</taxon>
        <taxon>Sneathiella</taxon>
    </lineage>
</organism>
<reference evidence="3" key="1">
    <citation type="submission" date="2022-06" db="EMBL/GenBank/DDBJ databases">
        <title>Sneathiella actinostolidae sp. nov., isolated from a sea anemonein the Western Pacific Ocean.</title>
        <authorList>
            <person name="Wei M.J."/>
        </authorList>
    </citation>
    <scope>NUCLEOTIDE SEQUENCE</scope>
    <source>
        <strain evidence="3">PHK-P5</strain>
    </source>
</reference>
<sequence>MRWIGFLMIMLFFVAACNSTSQTQTKASPSTQIKKNNDSFALSGTALAAFEKYSDNRNFVDFKAFFVDPHGGAWGRAYAFDSVDKAVSVARAKCEKFGNACSIYAIGNVIVFDQSASEREAVISEYELRLPNADLLNLKASILNDVTIRENLSGKTITGETFGGQKFSAEITTGGRIYVRLLDRKLNFTRSDQGVWWVKDGHFCRKLSYLNAGMEDCVSLYKKGGKFAVVNQNKKLISEFTVLGDIGTVAKYSPPVAPRKSASESAAKQEPKPKGLSSKQYRILGVMTVYSELCAQFLGIGVGNTAFADIKDHYKSSADFNKGYDSLKNYLSYDQITGLSNCEDYQNKLTKLHKKISN</sequence>
<keyword evidence="4" id="KW-1185">Reference proteome</keyword>
<dbReference type="PROSITE" id="PS51257">
    <property type="entry name" value="PROKAR_LIPOPROTEIN"/>
    <property type="match status" value="1"/>
</dbReference>
<feature type="chain" id="PRO_5045228523" description="SPOR domain-containing protein" evidence="2">
    <location>
        <begin position="24"/>
        <end position="358"/>
    </location>
</feature>
<protein>
    <recommendedName>
        <fullName evidence="5">SPOR domain-containing protein</fullName>
    </recommendedName>
</protein>
<feature type="region of interest" description="Disordered" evidence="1">
    <location>
        <begin position="255"/>
        <end position="274"/>
    </location>
</feature>
<evidence type="ECO:0000313" key="3">
    <source>
        <dbReference type="EMBL" id="USG59894.1"/>
    </source>
</evidence>
<evidence type="ECO:0000256" key="1">
    <source>
        <dbReference type="SAM" id="MobiDB-lite"/>
    </source>
</evidence>
<dbReference type="EMBL" id="CP098747">
    <property type="protein sequence ID" value="USG59894.1"/>
    <property type="molecule type" value="Genomic_DNA"/>
</dbReference>
<evidence type="ECO:0000256" key="2">
    <source>
        <dbReference type="SAM" id="SignalP"/>
    </source>
</evidence>
<evidence type="ECO:0000313" key="4">
    <source>
        <dbReference type="Proteomes" id="UP001056291"/>
    </source>
</evidence>
<proteinExistence type="predicted"/>
<feature type="signal peptide" evidence="2">
    <location>
        <begin position="1"/>
        <end position="23"/>
    </location>
</feature>